<sequence>MAARKRSWSVQSPNRNEPESANFFLGESLVLAWPDVLPLLYESDIITCLCLLYLFFAHTLSKRCTVHRECHCIV</sequence>
<accession>A0A017S2Q4</accession>
<protein>
    <submittedName>
        <fullName evidence="1">Uncharacterized protein</fullName>
    </submittedName>
</protein>
<evidence type="ECO:0000313" key="2">
    <source>
        <dbReference type="Proteomes" id="UP000019804"/>
    </source>
</evidence>
<name>A0A017S2Q4_ASPRC</name>
<organism evidence="1 2">
    <name type="scientific">Aspergillus ruber (strain CBS 135680)</name>
    <dbReference type="NCBI Taxonomy" id="1388766"/>
    <lineage>
        <taxon>Eukaryota</taxon>
        <taxon>Fungi</taxon>
        <taxon>Dikarya</taxon>
        <taxon>Ascomycota</taxon>
        <taxon>Pezizomycotina</taxon>
        <taxon>Eurotiomycetes</taxon>
        <taxon>Eurotiomycetidae</taxon>
        <taxon>Eurotiales</taxon>
        <taxon>Aspergillaceae</taxon>
        <taxon>Aspergillus</taxon>
        <taxon>Aspergillus subgen. Aspergillus</taxon>
    </lineage>
</organism>
<dbReference type="Proteomes" id="UP000019804">
    <property type="component" value="Unassembled WGS sequence"/>
</dbReference>
<dbReference type="EMBL" id="KK088459">
    <property type="protein sequence ID" value="EYE90450.1"/>
    <property type="molecule type" value="Genomic_DNA"/>
</dbReference>
<evidence type="ECO:0000313" key="1">
    <source>
        <dbReference type="EMBL" id="EYE90450.1"/>
    </source>
</evidence>
<reference evidence="2" key="1">
    <citation type="journal article" date="2014" name="Nat. Commun.">
        <title>Genomic adaptations of the halophilic Dead Sea filamentous fungus Eurotium rubrum.</title>
        <authorList>
            <person name="Kis-Papo T."/>
            <person name="Weig A.R."/>
            <person name="Riley R."/>
            <person name="Persoh D."/>
            <person name="Salamov A."/>
            <person name="Sun H."/>
            <person name="Lipzen A."/>
            <person name="Wasser S.P."/>
            <person name="Rambold G."/>
            <person name="Grigoriev I.V."/>
            <person name="Nevo E."/>
        </authorList>
    </citation>
    <scope>NUCLEOTIDE SEQUENCE [LARGE SCALE GENOMIC DNA]</scope>
    <source>
        <strain evidence="2">CBS 135680</strain>
    </source>
</reference>
<dbReference type="RefSeq" id="XP_040634140.1">
    <property type="nucleotide sequence ID" value="XM_040783194.1"/>
</dbReference>
<dbReference type="AlphaFoldDB" id="A0A017S2Q4"/>
<keyword evidence="2" id="KW-1185">Reference proteome</keyword>
<gene>
    <name evidence="1" type="ORF">EURHEDRAFT_417418</name>
</gene>
<dbReference type="GeneID" id="63698318"/>
<dbReference type="HOGENOM" id="CLU_2687392_0_0_1"/>
<proteinExistence type="predicted"/>